<evidence type="ECO:0000256" key="2">
    <source>
        <dbReference type="ARBA" id="ARBA00015800"/>
    </source>
</evidence>
<keyword evidence="4" id="KW-0560">Oxidoreductase</keyword>
<dbReference type="AlphaFoldDB" id="A0A8V0Y9S7"/>
<keyword evidence="3" id="KW-0521">NADP</keyword>
<protein>
    <recommendedName>
        <fullName evidence="2">GMP reductase</fullName>
        <ecNumber evidence="1">1.7.1.7</ecNumber>
    </recommendedName>
</protein>
<dbReference type="Gene3D" id="3.20.20.70">
    <property type="entry name" value="Aldolase class I"/>
    <property type="match status" value="1"/>
</dbReference>
<dbReference type="PANTHER" id="PTHR43170:SF3">
    <property type="entry name" value="GMP REDUCTASE 1"/>
    <property type="match status" value="1"/>
</dbReference>
<dbReference type="InterPro" id="IPR015875">
    <property type="entry name" value="IMP_DH/GMP_Rdtase_CS"/>
</dbReference>
<sequence>MPRVDADLKLDFKDVLLRPKRSSLKSRSEVDLTRTFTFRNSKQTYTGIPIIVANMDTVGTFEMAVVMAKHAMFTAIHKHYSLEEWKLFAANHPECLEHVAASSGSGKADLDKLTSILEAIPPIRYICLDVANGYSEHFVTFVKSVRALFPNHTIMAGNVVTGEMVEELILSGADIIKVGIGPGSVCTTRIKTGVGYPQLSAVIECADSAHGLKGHIISGFRGQNCGGTVQRRCGTHHPGHPWRAALHLHLRGSCQTQGTEQENNVHPGHPAAQPGLLIAQGRGTGERDGRRGAGKAAGLFCFLLHIALVANSSLNEWQSHSHDGLDLEGEGCAVNTVPLVQNAIASSFTVPDLFFNQHFFICSFPSDK</sequence>
<reference evidence="7" key="2">
    <citation type="submission" date="2025-08" db="UniProtKB">
        <authorList>
            <consortium name="Ensembl"/>
        </authorList>
    </citation>
    <scope>IDENTIFICATION</scope>
    <source>
        <strain evidence="7">broiler</strain>
    </source>
</reference>
<dbReference type="Ensembl" id="ENSGALT00010026600.1">
    <property type="protein sequence ID" value="ENSGALP00010015163.1"/>
    <property type="gene ID" value="ENSGALG00010011118.1"/>
</dbReference>
<dbReference type="SUPFAM" id="SSF51412">
    <property type="entry name" value="Inosine monophosphate dehydrogenase (IMPDH)"/>
    <property type="match status" value="1"/>
</dbReference>
<evidence type="ECO:0000256" key="1">
    <source>
        <dbReference type="ARBA" id="ARBA00012678"/>
    </source>
</evidence>
<comment type="catalytic activity">
    <reaction evidence="5">
        <text>IMP + NH4(+) + NADP(+) = GMP + NADPH + 2 H(+)</text>
        <dbReference type="Rhea" id="RHEA:17185"/>
        <dbReference type="ChEBI" id="CHEBI:15378"/>
        <dbReference type="ChEBI" id="CHEBI:28938"/>
        <dbReference type="ChEBI" id="CHEBI:57783"/>
        <dbReference type="ChEBI" id="CHEBI:58053"/>
        <dbReference type="ChEBI" id="CHEBI:58115"/>
        <dbReference type="ChEBI" id="CHEBI:58349"/>
        <dbReference type="EC" id="1.7.1.7"/>
    </reaction>
</comment>
<reference evidence="7" key="1">
    <citation type="submission" date="2020-11" db="EMBL/GenBank/DDBJ databases">
        <title>Gallus gallus (Chicken) genome, bGalGal1, GRCg7b, maternal haplotype autosomes + Z &amp; W.</title>
        <authorList>
            <person name="Warren W."/>
            <person name="Formenti G."/>
            <person name="Fedrigo O."/>
            <person name="Haase B."/>
            <person name="Mountcastle J."/>
            <person name="Balacco J."/>
            <person name="Tracey A."/>
            <person name="Schneider V."/>
            <person name="Okimoto R."/>
            <person name="Cheng H."/>
            <person name="Hawken R."/>
            <person name="Howe K."/>
            <person name="Jarvis E.D."/>
        </authorList>
    </citation>
    <scope>NUCLEOTIDE SEQUENCE [LARGE SCALE GENOMIC DNA]</scope>
    <source>
        <strain evidence="7">Broiler</strain>
    </source>
</reference>
<dbReference type="InterPro" id="IPR001093">
    <property type="entry name" value="IMP_DH_GMPRt"/>
</dbReference>
<dbReference type="Pfam" id="PF00478">
    <property type="entry name" value="IMPDH"/>
    <property type="match status" value="1"/>
</dbReference>
<dbReference type="GeneTree" id="ENSGT00940000156595"/>
<dbReference type="GO" id="GO:0003920">
    <property type="term" value="F:GMP reductase activity"/>
    <property type="evidence" value="ECO:0007669"/>
    <property type="project" value="UniProtKB-EC"/>
</dbReference>
<dbReference type="Proteomes" id="UP000000539">
    <property type="component" value="Chromosome 2"/>
</dbReference>
<gene>
    <name evidence="7" type="primary">GMPR2</name>
</gene>
<dbReference type="InterPro" id="IPR013785">
    <property type="entry name" value="Aldolase_TIM"/>
</dbReference>
<evidence type="ECO:0000313" key="8">
    <source>
        <dbReference type="Proteomes" id="UP000000539"/>
    </source>
</evidence>
<evidence type="ECO:0000256" key="5">
    <source>
        <dbReference type="ARBA" id="ARBA00048616"/>
    </source>
</evidence>
<dbReference type="OrthoDB" id="418595at2759"/>
<keyword evidence="8" id="KW-1185">Reference proteome</keyword>
<evidence type="ECO:0000259" key="6">
    <source>
        <dbReference type="Pfam" id="PF00478"/>
    </source>
</evidence>
<dbReference type="InterPro" id="IPR050139">
    <property type="entry name" value="GMP_reductase"/>
</dbReference>
<accession>A0A8V0Y9S7</accession>
<dbReference type="PROSITE" id="PS00487">
    <property type="entry name" value="IMP_DH_GMP_RED"/>
    <property type="match status" value="1"/>
</dbReference>
<evidence type="ECO:0000256" key="3">
    <source>
        <dbReference type="ARBA" id="ARBA00022857"/>
    </source>
</evidence>
<dbReference type="PANTHER" id="PTHR43170">
    <property type="entry name" value="GMP REDUCTASE"/>
    <property type="match status" value="1"/>
</dbReference>
<feature type="domain" description="IMP dehydrogenase/GMP reductase" evidence="6">
    <location>
        <begin position="10"/>
        <end position="218"/>
    </location>
</feature>
<evidence type="ECO:0000313" key="7">
    <source>
        <dbReference type="Ensembl" id="ENSGALP00010015163.1"/>
    </source>
</evidence>
<dbReference type="EC" id="1.7.1.7" evidence="1"/>
<reference evidence="7" key="3">
    <citation type="submission" date="2025-09" db="UniProtKB">
        <authorList>
            <consortium name="Ensembl"/>
        </authorList>
    </citation>
    <scope>IDENTIFICATION</scope>
    <source>
        <strain evidence="7">broiler</strain>
    </source>
</reference>
<name>A0A8V0Y9S7_CHICK</name>
<dbReference type="SMART" id="SM01240">
    <property type="entry name" value="IMPDH"/>
    <property type="match status" value="1"/>
</dbReference>
<organism evidence="7 8">
    <name type="scientific">Gallus gallus</name>
    <name type="common">Chicken</name>
    <dbReference type="NCBI Taxonomy" id="9031"/>
    <lineage>
        <taxon>Eukaryota</taxon>
        <taxon>Metazoa</taxon>
        <taxon>Chordata</taxon>
        <taxon>Craniata</taxon>
        <taxon>Vertebrata</taxon>
        <taxon>Euteleostomi</taxon>
        <taxon>Archelosauria</taxon>
        <taxon>Archosauria</taxon>
        <taxon>Dinosauria</taxon>
        <taxon>Saurischia</taxon>
        <taxon>Theropoda</taxon>
        <taxon>Coelurosauria</taxon>
        <taxon>Aves</taxon>
        <taxon>Neognathae</taxon>
        <taxon>Galloanserae</taxon>
        <taxon>Galliformes</taxon>
        <taxon>Phasianidae</taxon>
        <taxon>Phasianinae</taxon>
        <taxon>Gallus</taxon>
    </lineage>
</organism>
<dbReference type="FunCoup" id="A0A8V0Y9S7">
    <property type="interactions" value="281"/>
</dbReference>
<evidence type="ECO:0000256" key="4">
    <source>
        <dbReference type="ARBA" id="ARBA00023002"/>
    </source>
</evidence>
<proteinExistence type="predicted"/>